<dbReference type="EC" id="2.7.13.3" evidence="2"/>
<feature type="coiled-coil region" evidence="6">
    <location>
        <begin position="210"/>
        <end position="262"/>
    </location>
</feature>
<comment type="catalytic activity">
    <reaction evidence="1">
        <text>ATP + protein L-histidine = ADP + protein N-phospho-L-histidine.</text>
        <dbReference type="EC" id="2.7.13.3"/>
    </reaction>
</comment>
<proteinExistence type="predicted"/>
<dbReference type="SUPFAM" id="SSF55785">
    <property type="entry name" value="PYP-like sensor domain (PAS domain)"/>
    <property type="match status" value="3"/>
</dbReference>
<dbReference type="InterPro" id="IPR001610">
    <property type="entry name" value="PAC"/>
</dbReference>
<evidence type="ECO:0000259" key="8">
    <source>
        <dbReference type="PROSITE" id="PS50113"/>
    </source>
</evidence>
<organism evidence="9 10">
    <name type="scientific">Rhodocytophaga aerolata</name>
    <dbReference type="NCBI Taxonomy" id="455078"/>
    <lineage>
        <taxon>Bacteria</taxon>
        <taxon>Pseudomonadati</taxon>
        <taxon>Bacteroidota</taxon>
        <taxon>Cytophagia</taxon>
        <taxon>Cytophagales</taxon>
        <taxon>Rhodocytophagaceae</taxon>
        <taxon>Rhodocytophaga</taxon>
    </lineage>
</organism>
<evidence type="ECO:0000256" key="2">
    <source>
        <dbReference type="ARBA" id="ARBA00012438"/>
    </source>
</evidence>
<dbReference type="Pfam" id="PF08447">
    <property type="entry name" value="PAS_3"/>
    <property type="match status" value="1"/>
</dbReference>
<dbReference type="PROSITE" id="PS50113">
    <property type="entry name" value="PAC"/>
    <property type="match status" value="2"/>
</dbReference>
<keyword evidence="5" id="KW-0418">Kinase</keyword>
<evidence type="ECO:0000256" key="5">
    <source>
        <dbReference type="ARBA" id="ARBA00022777"/>
    </source>
</evidence>
<keyword evidence="6" id="KW-0175">Coiled coil</keyword>
<dbReference type="InterPro" id="IPR013656">
    <property type="entry name" value="PAS_4"/>
</dbReference>
<keyword evidence="4" id="KW-0808">Transferase</keyword>
<dbReference type="InterPro" id="IPR000014">
    <property type="entry name" value="PAS"/>
</dbReference>
<comment type="caution">
    <text evidence="9">The sequence shown here is derived from an EMBL/GenBank/DDBJ whole genome shotgun (WGS) entry which is preliminary data.</text>
</comment>
<keyword evidence="7" id="KW-0472">Membrane</keyword>
<feature type="coiled-coil region" evidence="6">
    <location>
        <begin position="658"/>
        <end position="692"/>
    </location>
</feature>
<dbReference type="Gene3D" id="2.10.70.100">
    <property type="match status" value="1"/>
</dbReference>
<accession>A0ABT8R8V0</accession>
<dbReference type="InterPro" id="IPR001932">
    <property type="entry name" value="PPM-type_phosphatase-like_dom"/>
</dbReference>
<evidence type="ECO:0000256" key="7">
    <source>
        <dbReference type="SAM" id="Phobius"/>
    </source>
</evidence>
<dbReference type="InterPro" id="IPR052162">
    <property type="entry name" value="Sensor_kinase/Photoreceptor"/>
</dbReference>
<feature type="domain" description="PAC" evidence="8">
    <location>
        <begin position="355"/>
        <end position="407"/>
    </location>
</feature>
<dbReference type="Proteomes" id="UP001168528">
    <property type="component" value="Unassembled WGS sequence"/>
</dbReference>
<keyword evidence="7" id="KW-1133">Transmembrane helix</keyword>
<evidence type="ECO:0000256" key="3">
    <source>
        <dbReference type="ARBA" id="ARBA00022553"/>
    </source>
</evidence>
<feature type="domain" description="PAC" evidence="8">
    <location>
        <begin position="477"/>
        <end position="530"/>
    </location>
</feature>
<dbReference type="Gene3D" id="3.30.450.20">
    <property type="entry name" value="PAS domain"/>
    <property type="match status" value="3"/>
</dbReference>
<protein>
    <recommendedName>
        <fullName evidence="2">histidine kinase</fullName>
        <ecNumber evidence="2">2.7.13.3</ecNumber>
    </recommendedName>
</protein>
<keyword evidence="3" id="KW-0597">Phosphoprotein</keyword>
<dbReference type="Pfam" id="PF07228">
    <property type="entry name" value="SpoIIE"/>
    <property type="match status" value="1"/>
</dbReference>
<evidence type="ECO:0000313" key="9">
    <source>
        <dbReference type="EMBL" id="MDO1447192.1"/>
    </source>
</evidence>
<feature type="transmembrane region" description="Helical" evidence="7">
    <location>
        <begin position="185"/>
        <end position="207"/>
    </location>
</feature>
<dbReference type="Pfam" id="PF08448">
    <property type="entry name" value="PAS_4"/>
    <property type="match status" value="1"/>
</dbReference>
<evidence type="ECO:0000313" key="10">
    <source>
        <dbReference type="Proteomes" id="UP001168528"/>
    </source>
</evidence>
<dbReference type="PANTHER" id="PTHR43304:SF1">
    <property type="entry name" value="PAC DOMAIN-CONTAINING PROTEIN"/>
    <property type="match status" value="1"/>
</dbReference>
<evidence type="ECO:0000256" key="6">
    <source>
        <dbReference type="SAM" id="Coils"/>
    </source>
</evidence>
<dbReference type="PANTHER" id="PTHR43304">
    <property type="entry name" value="PHYTOCHROME-LIKE PROTEIN CPH1"/>
    <property type="match status" value="1"/>
</dbReference>
<dbReference type="SMART" id="SM00331">
    <property type="entry name" value="PP2C_SIG"/>
    <property type="match status" value="1"/>
</dbReference>
<dbReference type="InterPro" id="IPR000700">
    <property type="entry name" value="PAS-assoc_C"/>
</dbReference>
<sequence length="919" mass="104646">MLDKLSLNRFLLTLLFSGSLLLLLAIGLLSYNTTQLWIANRQKAATLRQSLFLYERLFSLLKDAETGQRGYILTNDSTYLAPYQSAIDTIKNYQQAVLQMPLEEEEKAEVASINNLINSKLANLKSTLEIRQTQGMAAGIAAMQNTNGRLLMDRLRSGITELQQDVTRQIRTADRTMILKSQQVVYFQIAGSICSILLVAWAFWLIFRQMKYRQKAMEELENLNLNLEQRISERTNELQAALEELNASNEELNASNEELFTSNEHQSVLLDKLNQTQQELQMALRAARMGSWQWHLNTGELHWSAGLETIYGLQPATFDKLYGGTFDGWKTFIHPQDIDSFQATITETIQEKGSYSLDFKIIKPDGSINWVNSQGKVVTDSYGEPVRMIGIDTDITERKTTEEKLQQSEERFQIAIKDSPILVFNHDQQLRYTWIYNNPAIGRSEEYMLGKTDQELLMPEEAEPIVALKKDVLKTGIGKQAEMKVTLNGKPTYFSMTIEPLKDADNAVIGLTCAGYDITARKEAEEQVYKSEQLKKAIFEGSADALFLVNAQTSTIEDLNKQAMQLFGYKSKQEVIGRQGEALQKYPYTEEQIQEIMREIQMKKFWSSEIEYISKTGREFWGNAAVSLISVDDNSYFLIRIRDITDAKIWERAIARGQQELLRQKQKTEQVLAILEKDNERKTKELEEARALQMSMLPQKPPQLHNLDMAMYMKTSVEVGGDYYDYKVEADGTITVIVGDATGHGLRAGIVVATVKSYFQTLASQCTVSELLHRISEGIQNLQIRGMYMGVTVIKIKERNVSIASSGMPPLFLYKQEVYAVERIMLKGLFLGSALEFPYQYTSMIFEPGDTLLVMSDGLPELFNAGRKMLDYDRIEDHYRQVAHLSAQQIVDNLVQLGHQWAPEKDNEDDITLVAIKAR</sequence>
<name>A0ABT8R8V0_9BACT</name>
<dbReference type="Pfam" id="PF05227">
    <property type="entry name" value="CHASE3"/>
    <property type="match status" value="1"/>
</dbReference>
<dbReference type="InterPro" id="IPR007891">
    <property type="entry name" value="CHASE3"/>
</dbReference>
<dbReference type="SMART" id="SM00086">
    <property type="entry name" value="PAC"/>
    <property type="match status" value="2"/>
</dbReference>
<evidence type="ECO:0000256" key="1">
    <source>
        <dbReference type="ARBA" id="ARBA00000085"/>
    </source>
</evidence>
<dbReference type="Pfam" id="PF13426">
    <property type="entry name" value="PAS_9"/>
    <property type="match status" value="1"/>
</dbReference>
<dbReference type="InterPro" id="IPR036457">
    <property type="entry name" value="PPM-type-like_dom_sf"/>
</dbReference>
<evidence type="ECO:0000256" key="4">
    <source>
        <dbReference type="ARBA" id="ARBA00022679"/>
    </source>
</evidence>
<dbReference type="NCBIfam" id="TIGR00229">
    <property type="entry name" value="sensory_box"/>
    <property type="match status" value="3"/>
</dbReference>
<dbReference type="EMBL" id="JAUKPO010000006">
    <property type="protein sequence ID" value="MDO1447192.1"/>
    <property type="molecule type" value="Genomic_DNA"/>
</dbReference>
<reference evidence="9" key="1">
    <citation type="submission" date="2023-07" db="EMBL/GenBank/DDBJ databases">
        <title>The genome sequence of Rhodocytophaga aerolata KACC 12507.</title>
        <authorList>
            <person name="Zhang X."/>
        </authorList>
    </citation>
    <scope>NUCLEOTIDE SEQUENCE</scope>
    <source>
        <strain evidence="9">KACC 12507</strain>
    </source>
</reference>
<keyword evidence="10" id="KW-1185">Reference proteome</keyword>
<dbReference type="RefSeq" id="WP_302037993.1">
    <property type="nucleotide sequence ID" value="NZ_JAUKPO010000006.1"/>
</dbReference>
<dbReference type="Gene3D" id="3.60.40.10">
    <property type="entry name" value="PPM-type phosphatase domain"/>
    <property type="match status" value="1"/>
</dbReference>
<dbReference type="SUPFAM" id="SSF81606">
    <property type="entry name" value="PP2C-like"/>
    <property type="match status" value="1"/>
</dbReference>
<dbReference type="InterPro" id="IPR035965">
    <property type="entry name" value="PAS-like_dom_sf"/>
</dbReference>
<dbReference type="InterPro" id="IPR013655">
    <property type="entry name" value="PAS_fold_3"/>
</dbReference>
<gene>
    <name evidence="9" type="ORF">Q0590_13060</name>
</gene>
<dbReference type="CDD" id="cd19410">
    <property type="entry name" value="HK9-like_sensor"/>
    <property type="match status" value="1"/>
</dbReference>
<dbReference type="SMART" id="SM00091">
    <property type="entry name" value="PAS"/>
    <property type="match status" value="3"/>
</dbReference>
<dbReference type="CDD" id="cd00130">
    <property type="entry name" value="PAS"/>
    <property type="match status" value="3"/>
</dbReference>
<keyword evidence="7" id="KW-0812">Transmembrane</keyword>